<gene>
    <name evidence="5" type="ORF">TRFO_11958</name>
</gene>
<dbReference type="EMBL" id="MLAK01001426">
    <property type="protein sequence ID" value="OHS93152.1"/>
    <property type="molecule type" value="Genomic_DNA"/>
</dbReference>
<dbReference type="InterPro" id="IPR051581">
    <property type="entry name" value="Ca-bind"/>
</dbReference>
<keyword evidence="6" id="KW-1185">Reference proteome</keyword>
<proteinExistence type="predicted"/>
<dbReference type="OrthoDB" id="444540at2759"/>
<comment type="caution">
    <text evidence="5">The sequence shown here is derived from an EMBL/GenBank/DDBJ whole genome shotgun (WGS) entry which is preliminary data.</text>
</comment>
<evidence type="ECO:0000256" key="1">
    <source>
        <dbReference type="ARBA" id="ARBA00022723"/>
    </source>
</evidence>
<evidence type="ECO:0000259" key="4">
    <source>
        <dbReference type="PROSITE" id="PS50222"/>
    </source>
</evidence>
<sequence length="192" mass="21909">MSGDRIYIDLDAIMTRIREKIVQRGAVGIRGLGRLFRIADDNGSQSLDLHNELPKLLGDIGVLLNKTEIDELSRMLDRNGDGSISYDEFLYYFAPPMSTRRIDVVNRAFDHMDKNGNGVLEIEDLKLLHPEASTKKSSAQVIFDNLLKCFDKDGDKSITREEFITYYRDISPNIDHDETFESMVKMAWGLTD</sequence>
<dbReference type="Gene3D" id="1.10.238.10">
    <property type="entry name" value="EF-hand"/>
    <property type="match status" value="2"/>
</dbReference>
<dbReference type="PANTHER" id="PTHR34524:SF6">
    <property type="entry name" value="CALCYPHOSINE LIKE"/>
    <property type="match status" value="1"/>
</dbReference>
<dbReference type="GO" id="GO:0005509">
    <property type="term" value="F:calcium ion binding"/>
    <property type="evidence" value="ECO:0007669"/>
    <property type="project" value="InterPro"/>
</dbReference>
<dbReference type="InterPro" id="IPR011992">
    <property type="entry name" value="EF-hand-dom_pair"/>
</dbReference>
<dbReference type="PROSITE" id="PS50222">
    <property type="entry name" value="EF_HAND_2"/>
    <property type="match status" value="3"/>
</dbReference>
<feature type="domain" description="EF-hand" evidence="4">
    <location>
        <begin position="100"/>
        <end position="135"/>
    </location>
</feature>
<evidence type="ECO:0000256" key="3">
    <source>
        <dbReference type="ARBA" id="ARBA00022837"/>
    </source>
</evidence>
<feature type="domain" description="EF-hand" evidence="4">
    <location>
        <begin position="138"/>
        <end position="173"/>
    </location>
</feature>
<dbReference type="AlphaFoldDB" id="A0A1J4J0Q0"/>
<dbReference type="Pfam" id="PF13499">
    <property type="entry name" value="EF-hand_7"/>
    <property type="match status" value="2"/>
</dbReference>
<dbReference type="Proteomes" id="UP000179807">
    <property type="component" value="Unassembled WGS sequence"/>
</dbReference>
<accession>A0A1J4J0Q0</accession>
<dbReference type="InterPro" id="IPR018247">
    <property type="entry name" value="EF_Hand_1_Ca_BS"/>
</dbReference>
<dbReference type="PROSITE" id="PS00018">
    <property type="entry name" value="EF_HAND_1"/>
    <property type="match status" value="3"/>
</dbReference>
<dbReference type="PANTHER" id="PTHR34524">
    <property type="entry name" value="CALCYPHOSIN"/>
    <property type="match status" value="1"/>
</dbReference>
<dbReference type="SUPFAM" id="SSF47473">
    <property type="entry name" value="EF-hand"/>
    <property type="match status" value="1"/>
</dbReference>
<organism evidence="5 6">
    <name type="scientific">Tritrichomonas foetus</name>
    <dbReference type="NCBI Taxonomy" id="1144522"/>
    <lineage>
        <taxon>Eukaryota</taxon>
        <taxon>Metamonada</taxon>
        <taxon>Parabasalia</taxon>
        <taxon>Tritrichomonadida</taxon>
        <taxon>Tritrichomonadidae</taxon>
        <taxon>Tritrichomonas</taxon>
    </lineage>
</organism>
<reference evidence="5" key="1">
    <citation type="submission" date="2016-10" db="EMBL/GenBank/DDBJ databases">
        <authorList>
            <person name="Benchimol M."/>
            <person name="Almeida L.G."/>
            <person name="Vasconcelos A.T."/>
            <person name="Perreira-Neves A."/>
            <person name="Rosa I.A."/>
            <person name="Tasca T."/>
            <person name="Bogo M.R."/>
            <person name="de Souza W."/>
        </authorList>
    </citation>
    <scope>NUCLEOTIDE SEQUENCE [LARGE SCALE GENOMIC DNA]</scope>
    <source>
        <strain evidence="5">K</strain>
    </source>
</reference>
<name>A0A1J4J0Q0_9EUKA</name>
<feature type="domain" description="EF-hand" evidence="4">
    <location>
        <begin position="64"/>
        <end position="99"/>
    </location>
</feature>
<keyword evidence="1" id="KW-0479">Metal-binding</keyword>
<keyword evidence="2" id="KW-0677">Repeat</keyword>
<dbReference type="VEuPathDB" id="TrichDB:TRFO_11958"/>
<protein>
    <submittedName>
        <fullName evidence="5">EF hand family protein</fullName>
    </submittedName>
</protein>
<evidence type="ECO:0000256" key="2">
    <source>
        <dbReference type="ARBA" id="ARBA00022737"/>
    </source>
</evidence>
<keyword evidence="3" id="KW-0106">Calcium</keyword>
<evidence type="ECO:0000313" key="6">
    <source>
        <dbReference type="Proteomes" id="UP000179807"/>
    </source>
</evidence>
<evidence type="ECO:0000313" key="5">
    <source>
        <dbReference type="EMBL" id="OHS93152.1"/>
    </source>
</evidence>
<dbReference type="InterPro" id="IPR002048">
    <property type="entry name" value="EF_hand_dom"/>
</dbReference>
<dbReference type="SMART" id="SM00054">
    <property type="entry name" value="EFh"/>
    <property type="match status" value="3"/>
</dbReference>
<dbReference type="GeneID" id="94831042"/>
<dbReference type="RefSeq" id="XP_068346289.1">
    <property type="nucleotide sequence ID" value="XM_068496338.1"/>
</dbReference>